<accession>A0A2M8BX25</accession>
<dbReference type="EMBL" id="PFUC01000027">
    <property type="protein sequence ID" value="PJB48405.1"/>
    <property type="molecule type" value="Genomic_DNA"/>
</dbReference>
<evidence type="ECO:0000313" key="1">
    <source>
        <dbReference type="EMBL" id="PJB48405.1"/>
    </source>
</evidence>
<gene>
    <name evidence="1" type="ORF">CO104_01380</name>
</gene>
<name>A0A2M8BX25_9BACT</name>
<sequence>MTQAALRHPDALPLAGLGYGEPLYVFLLGCRNLTQMTPHTEEQVVITTIADDLGRQSDPPLKAGFLLGFGCTCRAWP</sequence>
<proteinExistence type="predicted"/>
<evidence type="ECO:0000313" key="2">
    <source>
        <dbReference type="Proteomes" id="UP000231196"/>
    </source>
</evidence>
<protein>
    <submittedName>
        <fullName evidence="1">Uncharacterized protein</fullName>
    </submittedName>
</protein>
<reference evidence="2" key="1">
    <citation type="submission" date="2017-09" db="EMBL/GenBank/DDBJ databases">
        <title>Depth-based differentiation of microbial function through sediment-hosted aquifers and enrichment of novel symbionts in the deep terrestrial subsurface.</title>
        <authorList>
            <person name="Probst A.J."/>
            <person name="Ladd B."/>
            <person name="Jarett J.K."/>
            <person name="Geller-Mcgrath D.E."/>
            <person name="Sieber C.M.K."/>
            <person name="Emerson J.B."/>
            <person name="Anantharaman K."/>
            <person name="Thomas B.C."/>
            <person name="Malmstrom R."/>
            <person name="Stieglmeier M."/>
            <person name="Klingl A."/>
            <person name="Woyke T."/>
            <person name="Ryan C.M."/>
            <person name="Banfield J.F."/>
        </authorList>
    </citation>
    <scope>NUCLEOTIDE SEQUENCE [LARGE SCALE GENOMIC DNA]</scope>
</reference>
<comment type="caution">
    <text evidence="1">The sequence shown here is derived from an EMBL/GenBank/DDBJ whole genome shotgun (WGS) entry which is preliminary data.</text>
</comment>
<organism evidence="1 2">
    <name type="scientific">Candidatus Collierbacteria bacterium CG_4_9_14_3_um_filter_43_16</name>
    <dbReference type="NCBI Taxonomy" id="1974532"/>
    <lineage>
        <taxon>Bacteria</taxon>
        <taxon>Candidatus Collieribacteriota</taxon>
    </lineage>
</organism>
<dbReference type="Proteomes" id="UP000231196">
    <property type="component" value="Unassembled WGS sequence"/>
</dbReference>
<dbReference type="AlphaFoldDB" id="A0A2M8BX25"/>